<dbReference type="Pfam" id="PF00722">
    <property type="entry name" value="Glyco_hydro_16"/>
    <property type="match status" value="1"/>
</dbReference>
<dbReference type="Gene3D" id="2.60.120.200">
    <property type="match status" value="1"/>
</dbReference>
<accession>A0A1F4Q0V2</accession>
<evidence type="ECO:0000256" key="3">
    <source>
        <dbReference type="ARBA" id="ARBA00014569"/>
    </source>
</evidence>
<evidence type="ECO:0000256" key="1">
    <source>
        <dbReference type="ARBA" id="ARBA00000481"/>
    </source>
</evidence>
<gene>
    <name evidence="11" type="ORF">A2625_01040</name>
</gene>
<evidence type="ECO:0000256" key="5">
    <source>
        <dbReference type="ARBA" id="ARBA00023295"/>
    </source>
</evidence>
<name>A0A1F4Q0V2_UNCSA</name>
<dbReference type="Proteomes" id="UP000178724">
    <property type="component" value="Unassembled WGS sequence"/>
</dbReference>
<protein>
    <recommendedName>
        <fullName evidence="3">Beta-glucanase</fullName>
        <ecNumber evidence="2">3.2.1.73</ecNumber>
    </recommendedName>
    <alternativeName>
        <fullName evidence="8">1,3-1,4-beta-D-glucan 4-glucanohydrolase</fullName>
    </alternativeName>
    <alternativeName>
        <fullName evidence="7">Endo-beta-1,3-1,4 glucanase</fullName>
    </alternativeName>
    <alternativeName>
        <fullName evidence="6">Lichenase</fullName>
    </alternativeName>
</protein>
<evidence type="ECO:0000313" key="12">
    <source>
        <dbReference type="Proteomes" id="UP000178724"/>
    </source>
</evidence>
<comment type="catalytic activity">
    <reaction evidence="1">
        <text>Hydrolysis of (1-&gt;4)-beta-D-glucosidic linkages in beta-D-glucans containing (1-&gt;3)- and (1-&gt;4)-bonds.</text>
        <dbReference type="EC" id="3.2.1.73"/>
    </reaction>
</comment>
<reference evidence="11 12" key="1">
    <citation type="journal article" date="2016" name="Nat. Commun.">
        <title>Thousands of microbial genomes shed light on interconnected biogeochemical processes in an aquifer system.</title>
        <authorList>
            <person name="Anantharaman K."/>
            <person name="Brown C.T."/>
            <person name="Hug L.A."/>
            <person name="Sharon I."/>
            <person name="Castelle C.J."/>
            <person name="Probst A.J."/>
            <person name="Thomas B.C."/>
            <person name="Singh A."/>
            <person name="Wilkins M.J."/>
            <person name="Karaoz U."/>
            <person name="Brodie E.L."/>
            <person name="Williams K.H."/>
            <person name="Hubbard S.S."/>
            <person name="Banfield J.F."/>
        </authorList>
    </citation>
    <scope>NUCLEOTIDE SEQUENCE [LARGE SCALE GENOMIC DNA]</scope>
</reference>
<dbReference type="GO" id="GO:0005975">
    <property type="term" value="P:carbohydrate metabolic process"/>
    <property type="evidence" value="ECO:0007669"/>
    <property type="project" value="InterPro"/>
</dbReference>
<evidence type="ECO:0000256" key="9">
    <source>
        <dbReference type="PIRSR" id="PIRSR608264-1"/>
    </source>
</evidence>
<comment type="caution">
    <text evidence="11">The sequence shown here is derived from an EMBL/GenBank/DDBJ whole genome shotgun (WGS) entry which is preliminary data.</text>
</comment>
<feature type="domain" description="GH16" evidence="10">
    <location>
        <begin position="28"/>
        <end position="220"/>
    </location>
</feature>
<dbReference type="PANTHER" id="PTHR31062">
    <property type="entry name" value="XYLOGLUCAN ENDOTRANSGLUCOSYLASE/HYDROLASE PROTEIN 8-RELATED"/>
    <property type="match status" value="1"/>
</dbReference>
<dbReference type="EC" id="3.2.1.73" evidence="2"/>
<dbReference type="PRINTS" id="PR00737">
    <property type="entry name" value="GLHYDRLASE16"/>
</dbReference>
<organism evidence="11 12">
    <name type="scientific">candidate division WOR-1 bacterium RIFCSPHIGHO2_01_FULL_53_15</name>
    <dbReference type="NCBI Taxonomy" id="1802564"/>
    <lineage>
        <taxon>Bacteria</taxon>
        <taxon>Bacillati</taxon>
        <taxon>Saganbacteria</taxon>
    </lineage>
</organism>
<keyword evidence="4" id="KW-0378">Hydrolase</keyword>
<dbReference type="InterPro" id="IPR013320">
    <property type="entry name" value="ConA-like_dom_sf"/>
</dbReference>
<keyword evidence="5" id="KW-0326">Glycosidase</keyword>
<dbReference type="GO" id="GO:0042972">
    <property type="term" value="F:licheninase activity"/>
    <property type="evidence" value="ECO:0007669"/>
    <property type="project" value="UniProtKB-EC"/>
</dbReference>
<dbReference type="PROSITE" id="PS51762">
    <property type="entry name" value="GH16_2"/>
    <property type="match status" value="1"/>
</dbReference>
<dbReference type="AlphaFoldDB" id="A0A1F4Q0V2"/>
<dbReference type="SUPFAM" id="SSF49899">
    <property type="entry name" value="Concanavalin A-like lectins/glucanases"/>
    <property type="match status" value="1"/>
</dbReference>
<dbReference type="InterPro" id="IPR044791">
    <property type="entry name" value="Beta-glucanase/XTH"/>
</dbReference>
<evidence type="ECO:0000256" key="4">
    <source>
        <dbReference type="ARBA" id="ARBA00022801"/>
    </source>
</evidence>
<dbReference type="InterPro" id="IPR008264">
    <property type="entry name" value="Beta_glucanase"/>
</dbReference>
<evidence type="ECO:0000256" key="2">
    <source>
        <dbReference type="ARBA" id="ARBA00012690"/>
    </source>
</evidence>
<feature type="active site" description="Nucleophile" evidence="9">
    <location>
        <position position="121"/>
    </location>
</feature>
<evidence type="ECO:0000313" key="11">
    <source>
        <dbReference type="EMBL" id="OGB89486.1"/>
    </source>
</evidence>
<dbReference type="EMBL" id="METM01000024">
    <property type="protein sequence ID" value="OGB89486.1"/>
    <property type="molecule type" value="Genomic_DNA"/>
</dbReference>
<feature type="active site" description="Proton donor" evidence="9">
    <location>
        <position position="125"/>
    </location>
</feature>
<evidence type="ECO:0000259" key="10">
    <source>
        <dbReference type="PROSITE" id="PS51762"/>
    </source>
</evidence>
<dbReference type="InterPro" id="IPR000757">
    <property type="entry name" value="Beta-glucanase-like"/>
</dbReference>
<proteinExistence type="predicted"/>
<evidence type="ECO:0000256" key="7">
    <source>
        <dbReference type="ARBA" id="ARBA00029771"/>
    </source>
</evidence>
<sequence>MPPASAINGALISWKPAVINDLDRHDRANWETAAWSNDDPRFNANWQYDKIMFGNGTMTLTIDDAGCPKHCDGKPFAAGEYRSLNELPPYGFFEARLQAAEGSGVVTSFFLSHTTSGGQEEIAFEILGKDCGRAQTNYIYQGLGGHEQMIDLGFNACRGLHNYGIEWRPDRIVWYVDGKDKRSVDGSPADLPSQPGKIIVNLWPTFGLDDWAGVFKYPGAPVAAKYDFIAYSPLDKKAAAAPATSRPAPMNEWVQNVESQDTGKKGSDGSALIRAKINLAKPIPDGFAKAKLQVCTGQCYPQGGPFDIKPGDKTVTVEAYLHHPLVQSRGEYALLKIHNPTTKQTIEIKFDMPIPGY</sequence>
<evidence type="ECO:0000256" key="8">
    <source>
        <dbReference type="ARBA" id="ARBA00031665"/>
    </source>
</evidence>
<evidence type="ECO:0000256" key="6">
    <source>
        <dbReference type="ARBA" id="ARBA00029722"/>
    </source>
</evidence>